<dbReference type="InParanoid" id="A0A7F5RGB7"/>
<dbReference type="Pfam" id="PF03227">
    <property type="entry name" value="GILT"/>
    <property type="match status" value="1"/>
</dbReference>
<dbReference type="PANTHER" id="PTHR13234:SF68">
    <property type="entry name" value="GH19763P"/>
    <property type="match status" value="1"/>
</dbReference>
<keyword evidence="2" id="KW-0325">Glycoprotein</keyword>
<dbReference type="InterPro" id="IPR004911">
    <property type="entry name" value="Interferon-induced_GILT"/>
</dbReference>
<proteinExistence type="inferred from homology"/>
<reference evidence="4" key="1">
    <citation type="submission" date="2025-08" db="UniProtKB">
        <authorList>
            <consortium name="RefSeq"/>
        </authorList>
    </citation>
    <scope>IDENTIFICATION</scope>
    <source>
        <tissue evidence="4">Entire body</tissue>
    </source>
</reference>
<evidence type="ECO:0000256" key="1">
    <source>
        <dbReference type="ARBA" id="ARBA00005679"/>
    </source>
</evidence>
<dbReference type="GO" id="GO:0016671">
    <property type="term" value="F:oxidoreductase activity, acting on a sulfur group of donors, disulfide as acceptor"/>
    <property type="evidence" value="ECO:0007669"/>
    <property type="project" value="InterPro"/>
</dbReference>
<evidence type="ECO:0000256" key="2">
    <source>
        <dbReference type="ARBA" id="ARBA00023180"/>
    </source>
</evidence>
<evidence type="ECO:0000313" key="4">
    <source>
        <dbReference type="RefSeq" id="XP_025835054.1"/>
    </source>
</evidence>
<sequence>MNPIYSIIALIYCFYNSVPVVESVDVKIFFEALCPDSRHFIINQLHPAWKDLSKHDIEISFIPFGKAMSFDDGDHFVCQHGDDECYKNKIMSCALNKIDDKTKKVEYLRCSMDIFTSRRIPRRQKHDASKQCVKNADVEWHAVEDCLKSDQGKNLQLQAEKETMEISPSFIPTIVYNGVFNQTLQDRSLYNFKKTACSFIFNGCS</sequence>
<dbReference type="SUPFAM" id="SSF52833">
    <property type="entry name" value="Thioredoxin-like"/>
    <property type="match status" value="1"/>
</dbReference>
<dbReference type="KEGG" id="apln:112905907"/>
<evidence type="ECO:0000313" key="3">
    <source>
        <dbReference type="Proteomes" id="UP000192223"/>
    </source>
</evidence>
<accession>A0A7F5RGB7</accession>
<comment type="similarity">
    <text evidence="1">Belongs to the GILT family.</text>
</comment>
<dbReference type="RefSeq" id="XP_025835054.1">
    <property type="nucleotide sequence ID" value="XM_025979269.1"/>
</dbReference>
<dbReference type="OrthoDB" id="958254at2759"/>
<protein>
    <submittedName>
        <fullName evidence="4">GILT-like protein 1</fullName>
    </submittedName>
</protein>
<dbReference type="GeneID" id="112905907"/>
<organism evidence="3 4">
    <name type="scientific">Agrilus planipennis</name>
    <name type="common">Emerald ash borer</name>
    <name type="synonym">Agrilus marcopoli</name>
    <dbReference type="NCBI Taxonomy" id="224129"/>
    <lineage>
        <taxon>Eukaryota</taxon>
        <taxon>Metazoa</taxon>
        <taxon>Ecdysozoa</taxon>
        <taxon>Arthropoda</taxon>
        <taxon>Hexapoda</taxon>
        <taxon>Insecta</taxon>
        <taxon>Pterygota</taxon>
        <taxon>Neoptera</taxon>
        <taxon>Endopterygota</taxon>
        <taxon>Coleoptera</taxon>
        <taxon>Polyphaga</taxon>
        <taxon>Elateriformia</taxon>
        <taxon>Buprestoidea</taxon>
        <taxon>Buprestidae</taxon>
        <taxon>Agrilinae</taxon>
        <taxon>Agrilus</taxon>
    </lineage>
</organism>
<keyword evidence="3" id="KW-1185">Reference proteome</keyword>
<dbReference type="PANTHER" id="PTHR13234">
    <property type="entry name" value="GAMMA-INTERFERON INDUCIBLE LYSOSOMAL THIOL REDUCTASE GILT"/>
    <property type="match status" value="1"/>
</dbReference>
<dbReference type="AlphaFoldDB" id="A0A7F5RGB7"/>
<gene>
    <name evidence="4" type="primary">LOC112905907</name>
</gene>
<dbReference type="Proteomes" id="UP000192223">
    <property type="component" value="Unplaced"/>
</dbReference>
<dbReference type="InterPro" id="IPR036249">
    <property type="entry name" value="Thioredoxin-like_sf"/>
</dbReference>
<name>A0A7F5RGB7_AGRPL</name>
<dbReference type="Gene3D" id="3.40.30.10">
    <property type="entry name" value="Glutaredoxin"/>
    <property type="match status" value="1"/>
</dbReference>